<dbReference type="EMBL" id="BGPR01068335">
    <property type="protein sequence ID" value="GBO42301.1"/>
    <property type="molecule type" value="Genomic_DNA"/>
</dbReference>
<comment type="caution">
    <text evidence="1">The sequence shown here is derived from an EMBL/GenBank/DDBJ whole genome shotgun (WGS) entry which is preliminary data.</text>
</comment>
<accession>A0A4Y2WYG6</accession>
<evidence type="ECO:0000313" key="2">
    <source>
        <dbReference type="Proteomes" id="UP000499080"/>
    </source>
</evidence>
<dbReference type="AlphaFoldDB" id="A0A4Y2WYG6"/>
<name>A0A4Y2WYG6_ARAVE</name>
<evidence type="ECO:0000313" key="1">
    <source>
        <dbReference type="EMBL" id="GBO42301.1"/>
    </source>
</evidence>
<sequence length="113" mass="12848">MTTSGFEQDKKKNNKITLKASNHLTRSYLLPRNLDRRKDLTLLQQMFIVFPKKGFSLGTPKTRCLQDPHPSTRRPYLPNLASQMFVKCSESSTTCAIYSAGDVLKLEVAHFSI</sequence>
<proteinExistence type="predicted"/>
<dbReference type="Proteomes" id="UP000499080">
    <property type="component" value="Unassembled WGS sequence"/>
</dbReference>
<organism evidence="1 2">
    <name type="scientific">Araneus ventricosus</name>
    <name type="common">Orbweaver spider</name>
    <name type="synonym">Epeira ventricosa</name>
    <dbReference type="NCBI Taxonomy" id="182803"/>
    <lineage>
        <taxon>Eukaryota</taxon>
        <taxon>Metazoa</taxon>
        <taxon>Ecdysozoa</taxon>
        <taxon>Arthropoda</taxon>
        <taxon>Chelicerata</taxon>
        <taxon>Arachnida</taxon>
        <taxon>Araneae</taxon>
        <taxon>Araneomorphae</taxon>
        <taxon>Entelegynae</taxon>
        <taxon>Araneoidea</taxon>
        <taxon>Araneidae</taxon>
        <taxon>Araneus</taxon>
    </lineage>
</organism>
<protein>
    <submittedName>
        <fullName evidence="1">Uncharacterized protein</fullName>
    </submittedName>
</protein>
<reference evidence="1 2" key="1">
    <citation type="journal article" date="2019" name="Sci. Rep.">
        <title>Orb-weaving spider Araneus ventricosus genome elucidates the spidroin gene catalogue.</title>
        <authorList>
            <person name="Kono N."/>
            <person name="Nakamura H."/>
            <person name="Ohtoshi R."/>
            <person name="Moran D.A.P."/>
            <person name="Shinohara A."/>
            <person name="Yoshida Y."/>
            <person name="Fujiwara M."/>
            <person name="Mori M."/>
            <person name="Tomita M."/>
            <person name="Arakawa K."/>
        </authorList>
    </citation>
    <scope>NUCLEOTIDE SEQUENCE [LARGE SCALE GENOMIC DNA]</scope>
</reference>
<gene>
    <name evidence="1" type="ORF">AVEN_247995_1</name>
</gene>
<keyword evidence="2" id="KW-1185">Reference proteome</keyword>